<dbReference type="PANTHER" id="PTHR10174:SF222">
    <property type="entry name" value="GH10083P-RELATED"/>
    <property type="match status" value="1"/>
</dbReference>
<dbReference type="SUPFAM" id="SSF52087">
    <property type="entry name" value="CRAL/TRIO domain"/>
    <property type="match status" value="1"/>
</dbReference>
<keyword evidence="4" id="KW-1185">Reference proteome</keyword>
<evidence type="ECO:0000313" key="4">
    <source>
        <dbReference type="Proteomes" id="UP001153321"/>
    </source>
</evidence>
<sequence>MITFSNTNIMEALKPCPIFEFNKNQLLNVRKTLGYDDVNRLKQDLDQFEDWISKQPHFMVKEFDRDFLERYLIYCKGSIERAKQRFDKLCTYTNQMPEFLRNFDIKNEFQHLFTICNTYILPKPGADNYRVIITRLTGVDDDKFELISFYRYSIVLGAYMMHNDYCHGYELVGDCRNITLGTVKTLNPVTIHKGLTLISEALGQRMKKLHLISGSKFFDTILVVVKQALTGKLAQRLVVHDSVESLYEHIPKEHLPKEFGGNEKTSKELAEMDFKEMSSDKHIAVMKRMETATTNESLRSSTTFNEEYSGTPGSFKTLKSQRTTVGQKACKARSSRLIGGSRSRMGGFK</sequence>
<dbReference type="Gene3D" id="3.40.525.10">
    <property type="entry name" value="CRAL-TRIO lipid binding domain"/>
    <property type="match status" value="1"/>
</dbReference>
<dbReference type="InterPro" id="IPR036865">
    <property type="entry name" value="CRAL-TRIO_dom_sf"/>
</dbReference>
<accession>A0A9P0I4H4</accession>
<dbReference type="GO" id="GO:0016020">
    <property type="term" value="C:membrane"/>
    <property type="evidence" value="ECO:0007669"/>
    <property type="project" value="TreeGrafter"/>
</dbReference>
<organism evidence="3 4">
    <name type="scientific">Spodoptera littoralis</name>
    <name type="common">Egyptian cotton leafworm</name>
    <dbReference type="NCBI Taxonomy" id="7109"/>
    <lineage>
        <taxon>Eukaryota</taxon>
        <taxon>Metazoa</taxon>
        <taxon>Ecdysozoa</taxon>
        <taxon>Arthropoda</taxon>
        <taxon>Hexapoda</taxon>
        <taxon>Insecta</taxon>
        <taxon>Pterygota</taxon>
        <taxon>Neoptera</taxon>
        <taxon>Endopterygota</taxon>
        <taxon>Lepidoptera</taxon>
        <taxon>Glossata</taxon>
        <taxon>Ditrysia</taxon>
        <taxon>Noctuoidea</taxon>
        <taxon>Noctuidae</taxon>
        <taxon>Amphipyrinae</taxon>
        <taxon>Spodoptera</taxon>
    </lineage>
</organism>
<feature type="region of interest" description="Disordered" evidence="1">
    <location>
        <begin position="293"/>
        <end position="315"/>
    </location>
</feature>
<dbReference type="Proteomes" id="UP001153321">
    <property type="component" value="Chromosome 22"/>
</dbReference>
<dbReference type="PROSITE" id="PS50191">
    <property type="entry name" value="CRAL_TRIO"/>
    <property type="match status" value="1"/>
</dbReference>
<gene>
    <name evidence="3" type="ORF">SPLIT_LOCUS6310</name>
</gene>
<protein>
    <recommendedName>
        <fullName evidence="2">CRAL-TRIO domain-containing protein</fullName>
    </recommendedName>
</protein>
<evidence type="ECO:0000256" key="1">
    <source>
        <dbReference type="SAM" id="MobiDB-lite"/>
    </source>
</evidence>
<evidence type="ECO:0000313" key="3">
    <source>
        <dbReference type="EMBL" id="CAH1640954.1"/>
    </source>
</evidence>
<reference evidence="3" key="1">
    <citation type="submission" date="2022-02" db="EMBL/GenBank/DDBJ databases">
        <authorList>
            <person name="King R."/>
        </authorList>
    </citation>
    <scope>NUCLEOTIDE SEQUENCE</scope>
</reference>
<evidence type="ECO:0000259" key="2">
    <source>
        <dbReference type="PROSITE" id="PS50191"/>
    </source>
</evidence>
<dbReference type="InterPro" id="IPR036273">
    <property type="entry name" value="CRAL/TRIO_N_dom_sf"/>
</dbReference>
<dbReference type="CDD" id="cd00170">
    <property type="entry name" value="SEC14"/>
    <property type="match status" value="1"/>
</dbReference>
<dbReference type="PANTHER" id="PTHR10174">
    <property type="entry name" value="ALPHA-TOCOPHEROL TRANSFER PROTEIN-RELATED"/>
    <property type="match status" value="1"/>
</dbReference>
<name>A0A9P0I4H4_SPOLI</name>
<dbReference type="GO" id="GO:1902936">
    <property type="term" value="F:phosphatidylinositol bisphosphate binding"/>
    <property type="evidence" value="ECO:0007669"/>
    <property type="project" value="TreeGrafter"/>
</dbReference>
<dbReference type="SUPFAM" id="SSF46938">
    <property type="entry name" value="CRAL/TRIO N-terminal domain"/>
    <property type="match status" value="1"/>
</dbReference>
<feature type="domain" description="CRAL-TRIO" evidence="2">
    <location>
        <begin position="171"/>
        <end position="267"/>
    </location>
</feature>
<dbReference type="EMBL" id="LR824553">
    <property type="protein sequence ID" value="CAH1640954.1"/>
    <property type="molecule type" value="Genomic_DNA"/>
</dbReference>
<proteinExistence type="predicted"/>
<dbReference type="Pfam" id="PF00650">
    <property type="entry name" value="CRAL_TRIO"/>
    <property type="match status" value="1"/>
</dbReference>
<dbReference type="AlphaFoldDB" id="A0A9P0I4H4"/>
<dbReference type="InterPro" id="IPR001251">
    <property type="entry name" value="CRAL-TRIO_dom"/>
</dbReference>